<feature type="transmembrane region" description="Helical" evidence="7">
    <location>
        <begin position="234"/>
        <end position="253"/>
    </location>
</feature>
<feature type="transmembrane region" description="Helical" evidence="7">
    <location>
        <begin position="532"/>
        <end position="552"/>
    </location>
</feature>
<evidence type="ECO:0000313" key="8">
    <source>
        <dbReference type="EMBL" id="KAK7196335.1"/>
    </source>
</evidence>
<evidence type="ECO:0000256" key="4">
    <source>
        <dbReference type="ARBA" id="ARBA00022989"/>
    </source>
</evidence>
<dbReference type="PANTHER" id="PTHR31585">
    <property type="entry name" value="FOLATE-BIOPTERIN TRANSPORTER 1, CHLOROPLASTIC"/>
    <property type="match status" value="1"/>
</dbReference>
<comment type="caution">
    <text evidence="8">The sequence shown here is derived from an EMBL/GenBank/DDBJ whole genome shotgun (WGS) entry which is preliminary data.</text>
</comment>
<feature type="region of interest" description="Disordered" evidence="6">
    <location>
        <begin position="691"/>
        <end position="712"/>
    </location>
</feature>
<feature type="compositionally biased region" description="Basic and acidic residues" evidence="6">
    <location>
        <begin position="10"/>
        <end position="23"/>
    </location>
</feature>
<evidence type="ECO:0000256" key="5">
    <source>
        <dbReference type="ARBA" id="ARBA00023136"/>
    </source>
</evidence>
<dbReference type="Proteomes" id="UP001430356">
    <property type="component" value="Unassembled WGS sequence"/>
</dbReference>
<evidence type="ECO:0000313" key="9">
    <source>
        <dbReference type="Proteomes" id="UP001430356"/>
    </source>
</evidence>
<keyword evidence="4 7" id="KW-1133">Transmembrane helix</keyword>
<dbReference type="PANTHER" id="PTHR31585:SF51">
    <property type="entry name" value="TRANSPORTER, PUTATIVE-RELATED"/>
    <property type="match status" value="1"/>
</dbReference>
<dbReference type="EMBL" id="JAECZO010000073">
    <property type="protein sequence ID" value="KAK7196335.1"/>
    <property type="molecule type" value="Genomic_DNA"/>
</dbReference>
<dbReference type="InterPro" id="IPR039309">
    <property type="entry name" value="BT1"/>
</dbReference>
<reference evidence="8 9" key="1">
    <citation type="journal article" date="2021" name="MBio">
        <title>A New Model Trypanosomatid, Novymonas esmeraldas: Genomic Perception of Its 'Candidatus Pandoraea novymonadis' Endosymbiont.</title>
        <authorList>
            <person name="Zakharova A."/>
            <person name="Saura A."/>
            <person name="Butenko A."/>
            <person name="Podesvova L."/>
            <person name="Warmusova S."/>
            <person name="Kostygov A.Y."/>
            <person name="Nenarokova A."/>
            <person name="Lukes J."/>
            <person name="Opperdoes F.R."/>
            <person name="Yurchenko V."/>
        </authorList>
    </citation>
    <scope>NUCLEOTIDE SEQUENCE [LARGE SCALE GENOMIC DNA]</scope>
    <source>
        <strain evidence="8 9">E262AT.01</strain>
    </source>
</reference>
<comment type="subcellular location">
    <subcellularLocation>
        <location evidence="1">Membrane</location>
        <topology evidence="1">Multi-pass membrane protein</topology>
    </subcellularLocation>
</comment>
<feature type="transmembrane region" description="Helical" evidence="7">
    <location>
        <begin position="265"/>
        <end position="286"/>
    </location>
</feature>
<evidence type="ECO:0000256" key="6">
    <source>
        <dbReference type="SAM" id="MobiDB-lite"/>
    </source>
</evidence>
<feature type="transmembrane region" description="Helical" evidence="7">
    <location>
        <begin position="436"/>
        <end position="460"/>
    </location>
</feature>
<feature type="transmembrane region" description="Helical" evidence="7">
    <location>
        <begin position="645"/>
        <end position="666"/>
    </location>
</feature>
<evidence type="ECO:0000256" key="1">
    <source>
        <dbReference type="ARBA" id="ARBA00004141"/>
    </source>
</evidence>
<feature type="transmembrane region" description="Helical" evidence="7">
    <location>
        <begin position="572"/>
        <end position="590"/>
    </location>
</feature>
<evidence type="ECO:0000256" key="3">
    <source>
        <dbReference type="ARBA" id="ARBA00022692"/>
    </source>
</evidence>
<proteinExistence type="predicted"/>
<feature type="transmembrane region" description="Helical" evidence="7">
    <location>
        <begin position="505"/>
        <end position="525"/>
    </location>
</feature>
<keyword evidence="2" id="KW-0813">Transport</keyword>
<dbReference type="NCBIfam" id="TIGR00788">
    <property type="entry name" value="fbt"/>
    <property type="match status" value="1"/>
</dbReference>
<evidence type="ECO:0000256" key="2">
    <source>
        <dbReference type="ARBA" id="ARBA00022448"/>
    </source>
</evidence>
<dbReference type="Pfam" id="PF03092">
    <property type="entry name" value="BT1"/>
    <property type="match status" value="1"/>
</dbReference>
<keyword evidence="3 7" id="KW-0812">Transmembrane</keyword>
<organism evidence="8 9">
    <name type="scientific">Novymonas esmeraldas</name>
    <dbReference type="NCBI Taxonomy" id="1808958"/>
    <lineage>
        <taxon>Eukaryota</taxon>
        <taxon>Discoba</taxon>
        <taxon>Euglenozoa</taxon>
        <taxon>Kinetoplastea</taxon>
        <taxon>Metakinetoplastina</taxon>
        <taxon>Trypanosomatida</taxon>
        <taxon>Trypanosomatidae</taxon>
        <taxon>Novymonas</taxon>
    </lineage>
</organism>
<feature type="transmembrane region" description="Helical" evidence="7">
    <location>
        <begin position="602"/>
        <end position="625"/>
    </location>
</feature>
<gene>
    <name evidence="8" type="ORF">NESM_000569700</name>
</gene>
<feature type="transmembrane region" description="Helical" evidence="7">
    <location>
        <begin position="467"/>
        <end position="485"/>
    </location>
</feature>
<feature type="transmembrane region" description="Helical" evidence="7">
    <location>
        <begin position="410"/>
        <end position="430"/>
    </location>
</feature>
<dbReference type="InterPro" id="IPR004324">
    <property type="entry name" value="FBT"/>
</dbReference>
<protein>
    <submittedName>
        <fullName evidence="8">Pteridine transporter</fullName>
    </submittedName>
</protein>
<feature type="compositionally biased region" description="Basic and acidic residues" evidence="6">
    <location>
        <begin position="34"/>
        <end position="47"/>
    </location>
</feature>
<evidence type="ECO:0000256" key="7">
    <source>
        <dbReference type="SAM" id="Phobius"/>
    </source>
</evidence>
<keyword evidence="9" id="KW-1185">Reference proteome</keyword>
<sequence>MSFSSVNDSGDNRHSHDAGEARRKVSASATATACREHSDASRDDSVTVHGVDEAAPGAECAGGGAAVVHAGAATFFGVVPWMRQFPVLGIAIEAFGPVFMFSLGGCYLLMKGITENIVTFSRQPMLMGRFGIDATRYQRLAGISTMGTSIKAAIAVVTDIVALFGYTKRWYMLGSCLVGFAFTLGYGLLPATMSSANIASGFIFLSVFSRANVDLLSEGHYSRLIRRTPAAGPAMVSWIWWMIMLGSIIASVIQGPLSDSGKMQIGVYVGAALHIIPCFIFLFNWYGERPNRVERREDAMRLHEDACAARRARRAQLPRAMTTTTTTGGGAVASASGCPDHRGNGEVHLEPLVGENDGDLVGFSNAVAVCAEGDEDEAEEVEAFAEPDIAVFCGGAVEVNTEVLVRNWKVVVYSVVMTCSVVTMACVTILGTTWDLLYACIVISVVCCVCAFLTLPLVIAKANVFTYLDFVLYVSLPGALDTFYVADEACVPGGPHFSYTFYNTIGAVIQNVAGMVGVALFTYMFSKMRYQVIMCLTVSIRVVASVFDLIMVERWNLAIGIPDHAMYICGDAVVYQVCYQLGYMPIVMLLSRVCPRGSESMVYALMAGFGNLGSSMSGTIGSLLMELAWPIDTTSRPCDYTNARWLIITGHLAAPLLIIPLGFLMLPSARICDDIDVNGRAIHAQVAAEAETRQTPAAVKSQEPYEPSETDE</sequence>
<dbReference type="GO" id="GO:0016020">
    <property type="term" value="C:membrane"/>
    <property type="evidence" value="ECO:0007669"/>
    <property type="project" value="UniProtKB-SubCell"/>
</dbReference>
<keyword evidence="5 7" id="KW-0472">Membrane</keyword>
<dbReference type="AlphaFoldDB" id="A0AAW0ERK6"/>
<feature type="region of interest" description="Disordered" evidence="6">
    <location>
        <begin position="1"/>
        <end position="47"/>
    </location>
</feature>
<feature type="transmembrane region" description="Helical" evidence="7">
    <location>
        <begin position="170"/>
        <end position="189"/>
    </location>
</feature>
<name>A0AAW0ERK6_9TRYP</name>
<accession>A0AAW0ERK6</accession>
<feature type="transmembrane region" description="Helical" evidence="7">
    <location>
        <begin position="85"/>
        <end position="110"/>
    </location>
</feature>